<protein>
    <submittedName>
        <fullName evidence="2">Uncharacterized protein</fullName>
    </submittedName>
</protein>
<feature type="compositionally biased region" description="Basic and acidic residues" evidence="1">
    <location>
        <begin position="1"/>
        <end position="29"/>
    </location>
</feature>
<feature type="region of interest" description="Disordered" evidence="1">
    <location>
        <begin position="291"/>
        <end position="333"/>
    </location>
</feature>
<dbReference type="AlphaFoldDB" id="A0A507CC14"/>
<dbReference type="VEuPathDB" id="FungiDB:SeMB42_g02720"/>
<comment type="caution">
    <text evidence="2">The sequence shown here is derived from an EMBL/GenBank/DDBJ whole genome shotgun (WGS) entry which is preliminary data.</text>
</comment>
<reference evidence="2 3" key="1">
    <citation type="journal article" date="2019" name="Sci. Rep.">
        <title>Comparative genomics of chytrid fungi reveal insights into the obligate biotrophic and pathogenic lifestyle of Synchytrium endobioticum.</title>
        <authorList>
            <person name="van de Vossenberg B.T.L.H."/>
            <person name="Warris S."/>
            <person name="Nguyen H.D.T."/>
            <person name="van Gent-Pelzer M.P.E."/>
            <person name="Joly D.L."/>
            <person name="van de Geest H.C."/>
            <person name="Bonants P.J.M."/>
            <person name="Smith D.S."/>
            <person name="Levesque C.A."/>
            <person name="van der Lee T.A.J."/>
        </authorList>
    </citation>
    <scope>NUCLEOTIDE SEQUENCE [LARGE SCALE GENOMIC DNA]</scope>
    <source>
        <strain evidence="2 3">LEV6574</strain>
    </source>
</reference>
<feature type="compositionally biased region" description="Basic residues" evidence="1">
    <location>
        <begin position="322"/>
        <end position="333"/>
    </location>
</feature>
<feature type="region of interest" description="Disordered" evidence="1">
    <location>
        <begin position="1"/>
        <end position="44"/>
    </location>
</feature>
<feature type="non-terminal residue" evidence="2">
    <location>
        <position position="1"/>
    </location>
</feature>
<accession>A0A507CC14</accession>
<name>A0A507CC14_9FUNG</name>
<proteinExistence type="predicted"/>
<evidence type="ECO:0000313" key="2">
    <source>
        <dbReference type="EMBL" id="TPX39070.1"/>
    </source>
</evidence>
<dbReference type="EMBL" id="QEAM01000526">
    <property type="protein sequence ID" value="TPX39070.1"/>
    <property type="molecule type" value="Genomic_DNA"/>
</dbReference>
<evidence type="ECO:0000256" key="1">
    <source>
        <dbReference type="SAM" id="MobiDB-lite"/>
    </source>
</evidence>
<organism evidence="2 3">
    <name type="scientific">Synchytrium endobioticum</name>
    <dbReference type="NCBI Taxonomy" id="286115"/>
    <lineage>
        <taxon>Eukaryota</taxon>
        <taxon>Fungi</taxon>
        <taxon>Fungi incertae sedis</taxon>
        <taxon>Chytridiomycota</taxon>
        <taxon>Chytridiomycota incertae sedis</taxon>
        <taxon>Chytridiomycetes</taxon>
        <taxon>Synchytriales</taxon>
        <taxon>Synchytriaceae</taxon>
        <taxon>Synchytrium</taxon>
    </lineage>
</organism>
<evidence type="ECO:0000313" key="3">
    <source>
        <dbReference type="Proteomes" id="UP000320475"/>
    </source>
</evidence>
<gene>
    <name evidence="2" type="ORF">SeLEV6574_g07435</name>
</gene>
<dbReference type="VEuPathDB" id="FungiDB:SeMB42_g07541"/>
<dbReference type="Proteomes" id="UP000320475">
    <property type="component" value="Unassembled WGS sequence"/>
</dbReference>
<sequence length="333" mass="37082">EYLEHDERPTYLKPPSRDKNTPMKRKADEGGTNIPGWPEQESKDSLGGLKIREKLAYGPAPIRSHSQRNQRCDFLVDEKDSEVWKDLRELVTKEKFPWPSRKFPARNFLPCSSSFCQHRAEYYVYLGLFYDCGALFREHMNNVVLQLDEAYINIKPKFGSGASLGNEPDMKTILRIETTASNQQWPPAANDGNAGMSHGSKCADRLEFGYIPGFDLGQPDDTTTMRHYADPSGYGISTEYYHAYTGDDSSIEGTTSFAHPPTYAPAGPSSPYAGTGVSYLFPTIDPADLFSPNAGVSTPYPPTYAPAGPSEYGSPHPPSGSRRLKRRSARFRS</sequence>